<dbReference type="InterPro" id="IPR007658">
    <property type="entry name" value="DUF594"/>
</dbReference>
<evidence type="ECO:0000259" key="2">
    <source>
        <dbReference type="Pfam" id="PF13968"/>
    </source>
</evidence>
<protein>
    <recommendedName>
        <fullName evidence="2">DUF4220 domain-containing protein</fullName>
    </recommendedName>
</protein>
<feature type="transmembrane region" description="Helical" evidence="1">
    <location>
        <begin position="16"/>
        <end position="34"/>
    </location>
</feature>
<feature type="transmembrane region" description="Helical" evidence="1">
    <location>
        <begin position="90"/>
        <end position="108"/>
    </location>
</feature>
<name>A0AAN9IWA9_CROPI</name>
<evidence type="ECO:0000256" key="1">
    <source>
        <dbReference type="SAM" id="Phobius"/>
    </source>
</evidence>
<dbReference type="AlphaFoldDB" id="A0AAN9IWA9"/>
<feature type="domain" description="DUF4220" evidence="2">
    <location>
        <begin position="52"/>
        <end position="183"/>
    </location>
</feature>
<dbReference type="Pfam" id="PF04578">
    <property type="entry name" value="DUF594"/>
    <property type="match status" value="1"/>
</dbReference>
<sequence>MLNSISNKIGNAWESWNIRVVILVSLYLQIFLTMCSPLRKRINNPFLKFSIWSAYLMADSAALFCVGHIASSQASSNKLKINTHNHLLALWAPFLLVHLGGPDTITAFSLEDNQLWRRHMLGFVVQFLFCAFVFLLTMPGNRLWIPIVLVFVAGMIKYGERVYAMYVASNRPTWLTGEAITKLTSIDEGVITNTRFKKNFTTKITNRLEVIGATPQDTLKLVENKLSFYYNIFFTKFWLTNRILLRFVTFSCLSTALGLFFFKDKQYKQGFDPFDVTVTYTLLCGAVAIDTIALLMHLFPYPAVEFFNKLGFSFPKRFVQSSKISKWSKCKKSPYTKFKEFSTSLPFLRWSGSMSGFSLISYGRYMRKPLLHYINKFFGILTRLHVEKNPFLLELWEFILKELNSTLVEAPDLDIGYRILQQQHSSISEECKAMLMPYMMEIKMAWDECLIVWHIATHLCYVQELDNNNNQVIVDEREFSKLLSDYMMYLLVLQSDMIFVRGFTRIKEILYELEVDVKPYFIKEEDEVEACKKFVTDHAKDKDIIFNSFWTKALKLANELEKISVKWEIISRVWVELLSLAARECSSVIHFQHLSEGGELISLVWLLMCQFQRELDLEKLKDLEHV</sequence>
<feature type="transmembrane region" description="Helical" evidence="1">
    <location>
        <begin position="120"/>
        <end position="137"/>
    </location>
</feature>
<keyword evidence="1" id="KW-0472">Membrane</keyword>
<dbReference type="Proteomes" id="UP001372338">
    <property type="component" value="Unassembled WGS sequence"/>
</dbReference>
<proteinExistence type="predicted"/>
<feature type="transmembrane region" description="Helical" evidence="1">
    <location>
        <begin position="277"/>
        <end position="299"/>
    </location>
</feature>
<accession>A0AAN9IWA9</accession>
<keyword evidence="4" id="KW-1185">Reference proteome</keyword>
<keyword evidence="1" id="KW-1133">Transmembrane helix</keyword>
<reference evidence="3 4" key="1">
    <citation type="submission" date="2024-01" db="EMBL/GenBank/DDBJ databases">
        <title>The genomes of 5 underutilized Papilionoideae crops provide insights into root nodulation and disease resistanc.</title>
        <authorList>
            <person name="Yuan L."/>
        </authorList>
    </citation>
    <scope>NUCLEOTIDE SEQUENCE [LARGE SCALE GENOMIC DNA]</scope>
    <source>
        <strain evidence="3">ZHUSHIDOU_FW_LH</strain>
        <tissue evidence="3">Leaf</tissue>
    </source>
</reference>
<dbReference type="InterPro" id="IPR025315">
    <property type="entry name" value="DUF4220"/>
</dbReference>
<evidence type="ECO:0000313" key="3">
    <source>
        <dbReference type="EMBL" id="KAK7287083.1"/>
    </source>
</evidence>
<feature type="transmembrane region" description="Helical" evidence="1">
    <location>
        <begin position="243"/>
        <end position="262"/>
    </location>
</feature>
<dbReference type="EMBL" id="JAYWIO010000001">
    <property type="protein sequence ID" value="KAK7287083.1"/>
    <property type="molecule type" value="Genomic_DNA"/>
</dbReference>
<dbReference type="Pfam" id="PF13968">
    <property type="entry name" value="DUF4220"/>
    <property type="match status" value="2"/>
</dbReference>
<keyword evidence="1" id="KW-0812">Transmembrane</keyword>
<feature type="transmembrane region" description="Helical" evidence="1">
    <location>
        <begin position="143"/>
        <end position="159"/>
    </location>
</feature>
<gene>
    <name evidence="3" type="ORF">RIF29_00112</name>
</gene>
<feature type="transmembrane region" description="Helical" evidence="1">
    <location>
        <begin position="46"/>
        <end position="70"/>
    </location>
</feature>
<dbReference type="PANTHER" id="PTHR31325">
    <property type="entry name" value="OS01G0798800 PROTEIN-RELATED"/>
    <property type="match status" value="1"/>
</dbReference>
<feature type="domain" description="DUF4220" evidence="2">
    <location>
        <begin position="214"/>
        <end position="362"/>
    </location>
</feature>
<organism evidence="3 4">
    <name type="scientific">Crotalaria pallida</name>
    <name type="common">Smooth rattlebox</name>
    <name type="synonym">Crotalaria striata</name>
    <dbReference type="NCBI Taxonomy" id="3830"/>
    <lineage>
        <taxon>Eukaryota</taxon>
        <taxon>Viridiplantae</taxon>
        <taxon>Streptophyta</taxon>
        <taxon>Embryophyta</taxon>
        <taxon>Tracheophyta</taxon>
        <taxon>Spermatophyta</taxon>
        <taxon>Magnoliopsida</taxon>
        <taxon>eudicotyledons</taxon>
        <taxon>Gunneridae</taxon>
        <taxon>Pentapetalae</taxon>
        <taxon>rosids</taxon>
        <taxon>fabids</taxon>
        <taxon>Fabales</taxon>
        <taxon>Fabaceae</taxon>
        <taxon>Papilionoideae</taxon>
        <taxon>50 kb inversion clade</taxon>
        <taxon>genistoids sensu lato</taxon>
        <taxon>core genistoids</taxon>
        <taxon>Crotalarieae</taxon>
        <taxon>Crotalaria</taxon>
    </lineage>
</organism>
<evidence type="ECO:0000313" key="4">
    <source>
        <dbReference type="Proteomes" id="UP001372338"/>
    </source>
</evidence>
<comment type="caution">
    <text evidence="3">The sequence shown here is derived from an EMBL/GenBank/DDBJ whole genome shotgun (WGS) entry which is preliminary data.</text>
</comment>